<dbReference type="Proteomes" id="UP000001075">
    <property type="component" value="Unassembled WGS sequence"/>
</dbReference>
<evidence type="ECO:0000313" key="3">
    <source>
        <dbReference type="Proteomes" id="UP000001075"/>
    </source>
</evidence>
<evidence type="ECO:0000256" key="1">
    <source>
        <dbReference type="SAM" id="MobiDB-lite"/>
    </source>
</evidence>
<dbReference type="AlphaFoldDB" id="G3GVD3"/>
<organism evidence="2 3">
    <name type="scientific">Cricetulus griseus</name>
    <name type="common">Chinese hamster</name>
    <name type="synonym">Cricetulus barabensis griseus</name>
    <dbReference type="NCBI Taxonomy" id="10029"/>
    <lineage>
        <taxon>Eukaryota</taxon>
        <taxon>Metazoa</taxon>
        <taxon>Chordata</taxon>
        <taxon>Craniata</taxon>
        <taxon>Vertebrata</taxon>
        <taxon>Euteleostomi</taxon>
        <taxon>Mammalia</taxon>
        <taxon>Eutheria</taxon>
        <taxon>Euarchontoglires</taxon>
        <taxon>Glires</taxon>
        <taxon>Rodentia</taxon>
        <taxon>Myomorpha</taxon>
        <taxon>Muroidea</taxon>
        <taxon>Cricetidae</taxon>
        <taxon>Cricetinae</taxon>
        <taxon>Cricetulus</taxon>
    </lineage>
</organism>
<reference evidence="3" key="1">
    <citation type="journal article" date="2011" name="Nat. Biotechnol.">
        <title>The genomic sequence of the Chinese hamster ovary (CHO)-K1 cell line.</title>
        <authorList>
            <person name="Xu X."/>
            <person name="Nagarajan H."/>
            <person name="Lewis N.E."/>
            <person name="Pan S."/>
            <person name="Cai Z."/>
            <person name="Liu X."/>
            <person name="Chen W."/>
            <person name="Xie M."/>
            <person name="Wang W."/>
            <person name="Hammond S."/>
            <person name="Andersen M.R."/>
            <person name="Neff N."/>
            <person name="Passarelli B."/>
            <person name="Koh W."/>
            <person name="Fan H.C."/>
            <person name="Wang J."/>
            <person name="Gui Y."/>
            <person name="Lee K.H."/>
            <person name="Betenbaugh M.J."/>
            <person name="Quake S.R."/>
            <person name="Famili I."/>
            <person name="Palsson B.O."/>
            <person name="Wang J."/>
        </authorList>
    </citation>
    <scope>NUCLEOTIDE SEQUENCE [LARGE SCALE GENOMIC DNA]</scope>
    <source>
        <strain evidence="3">CHO K1 cell line</strain>
    </source>
</reference>
<name>G3GVD3_CRIGR</name>
<proteinExistence type="predicted"/>
<evidence type="ECO:0000313" key="2">
    <source>
        <dbReference type="EMBL" id="EGV95777.1"/>
    </source>
</evidence>
<feature type="region of interest" description="Disordered" evidence="1">
    <location>
        <begin position="118"/>
        <end position="152"/>
    </location>
</feature>
<dbReference type="InParanoid" id="G3GVD3"/>
<sequence>MAPGPVVRAFVPISVLGRAHPAFVVKSVSAPAVGRFPRPRGSRKWCGVGATSASLQVPTPQHGSQPLLHVGGHRGVETRALACPPHTYTWQTGETQEGPSLRSPAWALGIRCHRFPRFSAPVAREPSGRPRGDPERRTFQGGAGHVPHQPRP</sequence>
<accession>G3GVD3</accession>
<feature type="compositionally biased region" description="Basic and acidic residues" evidence="1">
    <location>
        <begin position="126"/>
        <end position="138"/>
    </location>
</feature>
<gene>
    <name evidence="2" type="ORF">I79_001669</name>
</gene>
<dbReference type="EMBL" id="JH000039">
    <property type="protein sequence ID" value="EGV95777.1"/>
    <property type="molecule type" value="Genomic_DNA"/>
</dbReference>
<protein>
    <submittedName>
        <fullName evidence="2">Uncharacterized protein</fullName>
    </submittedName>
</protein>